<evidence type="ECO:0000313" key="1">
    <source>
        <dbReference type="EMBL" id="MBB5292591.1"/>
    </source>
</evidence>
<dbReference type="AlphaFoldDB" id="A0A7W8MI37"/>
<gene>
    <name evidence="1" type="ORF">HNQ67_002115</name>
</gene>
<sequence length="222" mass="23180">MTAQPVSTPFVFDTEFDASGVVVQASAFRPTKRAWSPEEVEALLADARLEARNAALAEAASLQAMALSAIGEALTAAVPSLTRIAIAHREQSAELALAAARVVAAAALDRFPTGPLQAALEALGQEIDAAPRLVIRSGPLDDASRAHVERLCADAGFTGVVAFREDADLPVAAFQLEWADGRAEFEPGAAFARMREALDSALAAEAGHAEILTPEPTTEGRP</sequence>
<proteinExistence type="predicted"/>
<keyword evidence="1" id="KW-0966">Cell projection</keyword>
<keyword evidence="2" id="KW-1185">Reference proteome</keyword>
<dbReference type="EMBL" id="JACHFZ010000004">
    <property type="protein sequence ID" value="MBB5292591.1"/>
    <property type="molecule type" value="Genomic_DNA"/>
</dbReference>
<keyword evidence="1" id="KW-0969">Cilium</keyword>
<dbReference type="Proteomes" id="UP000566663">
    <property type="component" value="Unassembled WGS sequence"/>
</dbReference>
<name>A0A7W8MI37_9CAUL</name>
<keyword evidence="1" id="KW-0282">Flagellum</keyword>
<reference evidence="1 2" key="1">
    <citation type="submission" date="2020-08" db="EMBL/GenBank/DDBJ databases">
        <title>Genomic Encyclopedia of Type Strains, Phase IV (KMG-IV): sequencing the most valuable type-strain genomes for metagenomic binning, comparative biology and taxonomic classification.</title>
        <authorList>
            <person name="Goeker M."/>
        </authorList>
    </citation>
    <scope>NUCLEOTIDE SEQUENCE [LARGE SCALE GENOMIC DNA]</scope>
    <source>
        <strain evidence="1 2">DSM 25335</strain>
    </source>
</reference>
<organism evidence="1 2">
    <name type="scientific">Brevundimonas basaltis</name>
    <dbReference type="NCBI Taxonomy" id="472166"/>
    <lineage>
        <taxon>Bacteria</taxon>
        <taxon>Pseudomonadati</taxon>
        <taxon>Pseudomonadota</taxon>
        <taxon>Alphaproteobacteria</taxon>
        <taxon>Caulobacterales</taxon>
        <taxon>Caulobacteraceae</taxon>
        <taxon>Brevundimonas</taxon>
    </lineage>
</organism>
<dbReference type="RefSeq" id="WP_183255122.1">
    <property type="nucleotide sequence ID" value="NZ_BAAAFF010000001.1"/>
</dbReference>
<protein>
    <submittedName>
        <fullName evidence="1">Flagellar assembly protein FliH</fullName>
    </submittedName>
</protein>
<accession>A0A7W8MI37</accession>
<comment type="caution">
    <text evidence="1">The sequence shown here is derived from an EMBL/GenBank/DDBJ whole genome shotgun (WGS) entry which is preliminary data.</text>
</comment>
<evidence type="ECO:0000313" key="2">
    <source>
        <dbReference type="Proteomes" id="UP000566663"/>
    </source>
</evidence>